<dbReference type="AlphaFoldDB" id="A0A6N2ZCU7"/>
<proteinExistence type="predicted"/>
<dbReference type="GO" id="GO:0006260">
    <property type="term" value="P:DNA replication"/>
    <property type="evidence" value="ECO:0007669"/>
    <property type="project" value="TreeGrafter"/>
</dbReference>
<reference evidence="2" key="1">
    <citation type="submission" date="2019-11" db="EMBL/GenBank/DDBJ databases">
        <authorList>
            <person name="Feng L."/>
        </authorList>
    </citation>
    <scope>NUCLEOTIDE SEQUENCE</scope>
    <source>
        <strain evidence="2">CParaputrificumLFYP93</strain>
    </source>
</reference>
<dbReference type="InterPro" id="IPR027417">
    <property type="entry name" value="P-loop_NTPase"/>
</dbReference>
<dbReference type="EMBL" id="CACRTV010000019">
    <property type="protein sequence ID" value="VYT77329.1"/>
    <property type="molecule type" value="Genomic_DNA"/>
</dbReference>
<dbReference type="InterPro" id="IPR047661">
    <property type="entry name" value="IstB"/>
</dbReference>
<evidence type="ECO:0000259" key="1">
    <source>
        <dbReference type="Pfam" id="PF01695"/>
    </source>
</evidence>
<dbReference type="SUPFAM" id="SSF52540">
    <property type="entry name" value="P-loop containing nucleoside triphosphate hydrolases"/>
    <property type="match status" value="1"/>
</dbReference>
<dbReference type="InterPro" id="IPR002611">
    <property type="entry name" value="IstB_ATP-bd"/>
</dbReference>
<dbReference type="PANTHER" id="PTHR30050">
    <property type="entry name" value="CHROMOSOMAL REPLICATION INITIATOR PROTEIN DNAA"/>
    <property type="match status" value="1"/>
</dbReference>
<feature type="domain" description="IstB-like ATP-binding" evidence="1">
    <location>
        <begin position="9"/>
        <end position="203"/>
    </location>
</feature>
<dbReference type="Gene3D" id="3.40.50.300">
    <property type="entry name" value="P-loop containing nucleotide triphosphate hydrolases"/>
    <property type="match status" value="1"/>
</dbReference>
<dbReference type="CDD" id="cd00009">
    <property type="entry name" value="AAA"/>
    <property type="match status" value="1"/>
</dbReference>
<dbReference type="PANTHER" id="PTHR30050:SF4">
    <property type="entry name" value="ATP-BINDING PROTEIN RV3427C IN INSERTION SEQUENCE-RELATED"/>
    <property type="match status" value="1"/>
</dbReference>
<name>A0A6N2ZCU7_9CLOT</name>
<protein>
    <submittedName>
        <fullName evidence="2">Chromosomal replication initiator protein DnaA</fullName>
    </submittedName>
</protein>
<evidence type="ECO:0000313" key="2">
    <source>
        <dbReference type="EMBL" id="VYT77329.1"/>
    </source>
</evidence>
<accession>A0A6N2ZCU7</accession>
<sequence length="204" mass="23618">MYAKLMNNLETLKLEKMSSYVPNYLSIAAKEQVSLLDALVHLTEKEIEYKNEMASKIQINVAGFPFVKMADEYDYKFQPSVNRAQIQDLCSLRFIENKENILFYGTPGVGKTHLATAIGIEAASKRYLTYFISCHDLIQNLRNAYNENRLEARLKHYNKYKVLIIDEIGYLPIDQLGANLFFQLITKRYEHNSTIITTNQPFSK</sequence>
<dbReference type="GO" id="GO:0005524">
    <property type="term" value="F:ATP binding"/>
    <property type="evidence" value="ECO:0007669"/>
    <property type="project" value="InterPro"/>
</dbReference>
<organism evidence="2">
    <name type="scientific">Clostridium paraputrificum</name>
    <dbReference type="NCBI Taxonomy" id="29363"/>
    <lineage>
        <taxon>Bacteria</taxon>
        <taxon>Bacillati</taxon>
        <taxon>Bacillota</taxon>
        <taxon>Clostridia</taxon>
        <taxon>Eubacteriales</taxon>
        <taxon>Clostridiaceae</taxon>
        <taxon>Clostridium</taxon>
    </lineage>
</organism>
<gene>
    <name evidence="2" type="primary">dnaA_1</name>
    <name evidence="2" type="ORF">CPLFYP93_00561</name>
</gene>
<dbReference type="NCBIfam" id="NF038214">
    <property type="entry name" value="IS21_help_AAA"/>
    <property type="match status" value="1"/>
</dbReference>
<dbReference type="Pfam" id="PF01695">
    <property type="entry name" value="IstB_IS21"/>
    <property type="match status" value="1"/>
</dbReference>